<keyword evidence="7" id="KW-1185">Reference proteome</keyword>
<protein>
    <submittedName>
        <fullName evidence="6">Metallophosphoesterase</fullName>
    </submittedName>
</protein>
<keyword evidence="2" id="KW-0378">Hydrolase</keyword>
<proteinExistence type="inferred from homology"/>
<organism evidence="6 7">
    <name type="scientific">Dongia soli</name>
    <dbReference type="NCBI Taxonomy" id="600628"/>
    <lineage>
        <taxon>Bacteria</taxon>
        <taxon>Pseudomonadati</taxon>
        <taxon>Pseudomonadota</taxon>
        <taxon>Alphaproteobacteria</taxon>
        <taxon>Rhodospirillales</taxon>
        <taxon>Dongiaceae</taxon>
        <taxon>Dongia</taxon>
    </lineage>
</organism>
<keyword evidence="3" id="KW-0408">Iron</keyword>
<evidence type="ECO:0000313" key="6">
    <source>
        <dbReference type="EMBL" id="MDY0883141.1"/>
    </source>
</evidence>
<comment type="similarity">
    <text evidence="4">Belongs to the cyclic nucleotide phosphodiesterase class-III family.</text>
</comment>
<evidence type="ECO:0000256" key="2">
    <source>
        <dbReference type="ARBA" id="ARBA00022801"/>
    </source>
</evidence>
<dbReference type="InterPro" id="IPR029052">
    <property type="entry name" value="Metallo-depent_PP-like"/>
</dbReference>
<feature type="domain" description="Calcineurin-like phosphoesterase" evidence="5">
    <location>
        <begin position="3"/>
        <end position="238"/>
    </location>
</feature>
<gene>
    <name evidence="6" type="ORF">SMD27_09815</name>
</gene>
<dbReference type="Pfam" id="PF00149">
    <property type="entry name" value="Metallophos"/>
    <property type="match status" value="1"/>
</dbReference>
<dbReference type="InterPro" id="IPR004843">
    <property type="entry name" value="Calcineurin-like_PHP"/>
</dbReference>
<dbReference type="RefSeq" id="WP_320508186.1">
    <property type="nucleotide sequence ID" value="NZ_JAXCLW010000002.1"/>
</dbReference>
<dbReference type="Gene3D" id="3.60.21.10">
    <property type="match status" value="1"/>
</dbReference>
<name>A0ABU5E9X7_9PROT</name>
<keyword evidence="1" id="KW-0479">Metal-binding</keyword>
<dbReference type="CDD" id="cd00838">
    <property type="entry name" value="MPP_superfamily"/>
    <property type="match status" value="1"/>
</dbReference>
<dbReference type="EMBL" id="JAXCLW010000002">
    <property type="protein sequence ID" value="MDY0883141.1"/>
    <property type="molecule type" value="Genomic_DNA"/>
</dbReference>
<sequence>MFTLAHISDPHLAGWAVDNPLALVSKRITGFLSWRLKRVKVHRPEVLDLVVADVQAAKPDHIAVTGDLTNISLFGEFAAAATWLRRLGPPQTVTVVPGNHDAYVGLPWEKSTGLWRDNMTGLMPGEALSPGTPERAVTGADDFPFVRQRGPIALIGTSTAVPTLPFSAAGELGQKQLQRLADILERLGAASLCRVLLIHHPPFVEGGGRRKSLRDHNALREVLRQKGVELILHGHTHVACLDRVATPDGIAPVFGVPSASALPWHRKDSAGYNLYRIERAGDSWNIKVELKTLAKDAKAVVPAGQMLLTVP</sequence>
<evidence type="ECO:0000256" key="1">
    <source>
        <dbReference type="ARBA" id="ARBA00022723"/>
    </source>
</evidence>
<evidence type="ECO:0000256" key="4">
    <source>
        <dbReference type="ARBA" id="ARBA00025742"/>
    </source>
</evidence>
<evidence type="ECO:0000256" key="3">
    <source>
        <dbReference type="ARBA" id="ARBA00023004"/>
    </source>
</evidence>
<evidence type="ECO:0000259" key="5">
    <source>
        <dbReference type="Pfam" id="PF00149"/>
    </source>
</evidence>
<accession>A0ABU5E9X7</accession>
<dbReference type="InterPro" id="IPR050884">
    <property type="entry name" value="CNP_phosphodiesterase-III"/>
</dbReference>
<dbReference type="PANTHER" id="PTHR42988">
    <property type="entry name" value="PHOSPHOHYDROLASE"/>
    <property type="match status" value="1"/>
</dbReference>
<dbReference type="SUPFAM" id="SSF56300">
    <property type="entry name" value="Metallo-dependent phosphatases"/>
    <property type="match status" value="1"/>
</dbReference>
<evidence type="ECO:0000313" key="7">
    <source>
        <dbReference type="Proteomes" id="UP001279642"/>
    </source>
</evidence>
<reference evidence="6 7" key="1">
    <citation type="journal article" date="2016" name="Antonie Van Leeuwenhoek">
        <title>Dongia soli sp. nov., isolated from soil from Dokdo, Korea.</title>
        <authorList>
            <person name="Kim D.U."/>
            <person name="Lee H."/>
            <person name="Kim H."/>
            <person name="Kim S.G."/>
            <person name="Ka J.O."/>
        </authorList>
    </citation>
    <scope>NUCLEOTIDE SEQUENCE [LARGE SCALE GENOMIC DNA]</scope>
    <source>
        <strain evidence="6 7">D78</strain>
    </source>
</reference>
<dbReference type="PANTHER" id="PTHR42988:SF2">
    <property type="entry name" value="CYCLIC NUCLEOTIDE PHOSPHODIESTERASE CBUA0032-RELATED"/>
    <property type="match status" value="1"/>
</dbReference>
<comment type="caution">
    <text evidence="6">The sequence shown here is derived from an EMBL/GenBank/DDBJ whole genome shotgun (WGS) entry which is preliminary data.</text>
</comment>
<dbReference type="Proteomes" id="UP001279642">
    <property type="component" value="Unassembled WGS sequence"/>
</dbReference>